<proteinExistence type="predicted"/>
<feature type="region of interest" description="Disordered" evidence="1">
    <location>
        <begin position="67"/>
        <end position="109"/>
    </location>
</feature>
<feature type="compositionally biased region" description="Polar residues" evidence="1">
    <location>
        <begin position="186"/>
        <end position="199"/>
    </location>
</feature>
<feature type="region of interest" description="Disordered" evidence="1">
    <location>
        <begin position="127"/>
        <end position="199"/>
    </location>
</feature>
<keyword evidence="3" id="KW-1185">Reference proteome</keyword>
<dbReference type="eggNOG" id="ENOG502S61N">
    <property type="taxonomic scope" value="Eukaryota"/>
</dbReference>
<evidence type="ECO:0000256" key="1">
    <source>
        <dbReference type="SAM" id="MobiDB-lite"/>
    </source>
</evidence>
<feature type="compositionally biased region" description="Polar residues" evidence="1">
    <location>
        <begin position="127"/>
        <end position="136"/>
    </location>
</feature>
<feature type="compositionally biased region" description="Basic and acidic residues" evidence="1">
    <location>
        <begin position="160"/>
        <end position="174"/>
    </location>
</feature>
<protein>
    <submittedName>
        <fullName evidence="2">Uncharacterized protein</fullName>
    </submittedName>
</protein>
<gene>
    <name evidence="2" type="ordered locus">VIT_05s0049g01890</name>
</gene>
<accession>F6H8P2</accession>
<organism evidence="2 3">
    <name type="scientific">Vitis vinifera</name>
    <name type="common">Grape</name>
    <dbReference type="NCBI Taxonomy" id="29760"/>
    <lineage>
        <taxon>Eukaryota</taxon>
        <taxon>Viridiplantae</taxon>
        <taxon>Streptophyta</taxon>
        <taxon>Embryophyta</taxon>
        <taxon>Tracheophyta</taxon>
        <taxon>Spermatophyta</taxon>
        <taxon>Magnoliopsida</taxon>
        <taxon>eudicotyledons</taxon>
        <taxon>Gunneridae</taxon>
        <taxon>Pentapetalae</taxon>
        <taxon>rosids</taxon>
        <taxon>Vitales</taxon>
        <taxon>Vitaceae</taxon>
        <taxon>Viteae</taxon>
        <taxon>Vitis</taxon>
    </lineage>
</organism>
<dbReference type="AlphaFoldDB" id="F6H8P2"/>
<dbReference type="ExpressionAtlas" id="F6H8P2">
    <property type="expression patterns" value="baseline and differential"/>
</dbReference>
<dbReference type="PANTHER" id="PTHR38932">
    <property type="entry name" value="BNAC03G64660D PROTEIN"/>
    <property type="match status" value="1"/>
</dbReference>
<evidence type="ECO:0000313" key="2">
    <source>
        <dbReference type="EMBL" id="CCB48622.1"/>
    </source>
</evidence>
<dbReference type="PANTHER" id="PTHR38932:SF1">
    <property type="entry name" value="DUF4005 DOMAIN-CONTAINING PROTEIN"/>
    <property type="match status" value="1"/>
</dbReference>
<dbReference type="Proteomes" id="UP000009183">
    <property type="component" value="Chromosome 5"/>
</dbReference>
<dbReference type="HOGENOM" id="CLU_1374377_0_0_1"/>
<dbReference type="PaxDb" id="29760-VIT_05s0049g01890.t01"/>
<reference evidence="3" key="1">
    <citation type="journal article" date="2007" name="Nature">
        <title>The grapevine genome sequence suggests ancestral hexaploidization in major angiosperm phyla.</title>
        <authorList>
            <consortium name="The French-Italian Public Consortium for Grapevine Genome Characterization."/>
            <person name="Jaillon O."/>
            <person name="Aury J.-M."/>
            <person name="Noel B."/>
            <person name="Policriti A."/>
            <person name="Clepet C."/>
            <person name="Casagrande A."/>
            <person name="Choisne N."/>
            <person name="Aubourg S."/>
            <person name="Vitulo N."/>
            <person name="Jubin C."/>
            <person name="Vezzi A."/>
            <person name="Legeai F."/>
            <person name="Hugueney P."/>
            <person name="Dasilva C."/>
            <person name="Horner D."/>
            <person name="Mica E."/>
            <person name="Jublot D."/>
            <person name="Poulain J."/>
            <person name="Bruyere C."/>
            <person name="Billault A."/>
            <person name="Segurens B."/>
            <person name="Gouyvenoux M."/>
            <person name="Ugarte E."/>
            <person name="Cattonaro F."/>
            <person name="Anthouard V."/>
            <person name="Vico V."/>
            <person name="Del Fabbro C."/>
            <person name="Alaux M."/>
            <person name="Di Gaspero G."/>
            <person name="Dumas V."/>
            <person name="Felice N."/>
            <person name="Paillard S."/>
            <person name="Juman I."/>
            <person name="Moroldo M."/>
            <person name="Scalabrin S."/>
            <person name="Canaguier A."/>
            <person name="Le Clainche I."/>
            <person name="Malacrida G."/>
            <person name="Durand E."/>
            <person name="Pesole G."/>
            <person name="Laucou V."/>
            <person name="Chatelet P."/>
            <person name="Merdinoglu D."/>
            <person name="Delledonne M."/>
            <person name="Pezzotti M."/>
            <person name="Lecharny A."/>
            <person name="Scarpelli C."/>
            <person name="Artiguenave F."/>
            <person name="Pe M.E."/>
            <person name="Valle G."/>
            <person name="Morgante M."/>
            <person name="Caboche M."/>
            <person name="Adam-Blondon A.-F."/>
            <person name="Weissenbach J."/>
            <person name="Quetier F."/>
            <person name="Wincker P."/>
        </authorList>
    </citation>
    <scope>NUCLEOTIDE SEQUENCE [LARGE SCALE GENOMIC DNA]</scope>
    <source>
        <strain evidence="3">cv. Pinot noir / PN40024</strain>
    </source>
</reference>
<dbReference type="InParanoid" id="F6H8P2"/>
<sequence length="199" mass="22249">MIDLQKGIQRGVLVLLMSAPYGRTSSILREKIWQVVFYISVKEYMPRAVVPMISVPKGNKDQEFVQNDRARSILRPRAVLSSPDNDRMIGKRNRMEKKQPSPPKNHKLVQSKHALCKIVPSPIQSCIPSQVVTRSPRNTRRKTKQEAGDSNSDPVKTRKGSKEEASDRKSDLKAKKGPAGAVPSGKLNQGTRRPSSVRT</sequence>
<dbReference type="EMBL" id="FN595496">
    <property type="protein sequence ID" value="CCB48622.1"/>
    <property type="molecule type" value="Genomic_DNA"/>
</dbReference>
<evidence type="ECO:0000313" key="3">
    <source>
        <dbReference type="Proteomes" id="UP000009183"/>
    </source>
</evidence>
<name>F6H8P2_VITVI</name>